<sequence length="172" mass="17782">MTDSPGPYEPFPAGGADTPSSSSPTAATAPPNSINVAFWCFLVATVISVVSGVLALTAKSTVADQLRKNNTSGLTEDQINTAAQAAVIVAAVIAVVIGLIFLWLSFKLRAGRNWARITLTVLTVLQVVSLVAGQGASILGYVSVLAAVVGLVFAYLGSSNEYINAVKQSRSR</sequence>
<keyword evidence="4" id="KW-1185">Reference proteome</keyword>
<comment type="caution">
    <text evidence="3">The sequence shown here is derived from an EMBL/GenBank/DDBJ whole genome shotgun (WGS) entry which is preliminary data.</text>
</comment>
<proteinExistence type="predicted"/>
<feature type="transmembrane region" description="Helical" evidence="2">
    <location>
        <begin position="114"/>
        <end position="132"/>
    </location>
</feature>
<evidence type="ECO:0000313" key="4">
    <source>
        <dbReference type="Proteomes" id="UP000658656"/>
    </source>
</evidence>
<dbReference type="RefSeq" id="WP_145937315.1">
    <property type="nucleotide sequence ID" value="NZ_BNAV01000001.1"/>
</dbReference>
<feature type="transmembrane region" description="Helical" evidence="2">
    <location>
        <begin position="138"/>
        <end position="157"/>
    </location>
</feature>
<dbReference type="OrthoDB" id="3831145at2"/>
<keyword evidence="2" id="KW-0812">Transmembrane</keyword>
<evidence type="ECO:0000256" key="1">
    <source>
        <dbReference type="SAM" id="MobiDB-lite"/>
    </source>
</evidence>
<feature type="region of interest" description="Disordered" evidence="1">
    <location>
        <begin position="1"/>
        <end position="27"/>
    </location>
</feature>
<evidence type="ECO:0000256" key="2">
    <source>
        <dbReference type="SAM" id="Phobius"/>
    </source>
</evidence>
<keyword evidence="2" id="KW-0472">Membrane</keyword>
<reference evidence="3" key="1">
    <citation type="journal article" date="2014" name="Int. J. Syst. Evol. Microbiol.">
        <title>Complete genome sequence of Corynebacterium casei LMG S-19264T (=DSM 44701T), isolated from a smear-ripened cheese.</title>
        <authorList>
            <consortium name="US DOE Joint Genome Institute (JGI-PGF)"/>
            <person name="Walter F."/>
            <person name="Albersmeier A."/>
            <person name="Kalinowski J."/>
            <person name="Ruckert C."/>
        </authorList>
    </citation>
    <scope>NUCLEOTIDE SEQUENCE</scope>
    <source>
        <strain evidence="3">CGMCC 4.7679</strain>
    </source>
</reference>
<organism evidence="3 4">
    <name type="scientific">Amycolatopsis bartoniae</name>
    <dbReference type="NCBI Taxonomy" id="941986"/>
    <lineage>
        <taxon>Bacteria</taxon>
        <taxon>Bacillati</taxon>
        <taxon>Actinomycetota</taxon>
        <taxon>Actinomycetes</taxon>
        <taxon>Pseudonocardiales</taxon>
        <taxon>Pseudonocardiaceae</taxon>
        <taxon>Amycolatopsis</taxon>
    </lineage>
</organism>
<reference evidence="3" key="2">
    <citation type="submission" date="2020-09" db="EMBL/GenBank/DDBJ databases">
        <authorList>
            <person name="Sun Q."/>
            <person name="Zhou Y."/>
        </authorList>
    </citation>
    <scope>NUCLEOTIDE SEQUENCE</scope>
    <source>
        <strain evidence="3">CGMCC 4.7679</strain>
    </source>
</reference>
<name>A0A8H9IRN2_9PSEU</name>
<keyword evidence="2" id="KW-1133">Transmembrane helix</keyword>
<feature type="transmembrane region" description="Helical" evidence="2">
    <location>
        <begin position="78"/>
        <end position="102"/>
    </location>
</feature>
<gene>
    <name evidence="3" type="ORF">GCM10017566_02200</name>
</gene>
<feature type="transmembrane region" description="Helical" evidence="2">
    <location>
        <begin position="36"/>
        <end position="58"/>
    </location>
</feature>
<dbReference type="AlphaFoldDB" id="A0A8H9IRN2"/>
<dbReference type="Proteomes" id="UP000658656">
    <property type="component" value="Unassembled WGS sequence"/>
</dbReference>
<feature type="compositionally biased region" description="Low complexity" evidence="1">
    <location>
        <begin position="12"/>
        <end position="27"/>
    </location>
</feature>
<accession>A0A8H9IRN2</accession>
<evidence type="ECO:0000313" key="3">
    <source>
        <dbReference type="EMBL" id="GHF33136.1"/>
    </source>
</evidence>
<dbReference type="EMBL" id="BNAV01000001">
    <property type="protein sequence ID" value="GHF33136.1"/>
    <property type="molecule type" value="Genomic_DNA"/>
</dbReference>
<protein>
    <submittedName>
        <fullName evidence="3">Uncharacterized protein</fullName>
    </submittedName>
</protein>